<evidence type="ECO:0000256" key="2">
    <source>
        <dbReference type="RuleBase" id="RU003613"/>
    </source>
</evidence>
<dbReference type="InterPro" id="IPR007449">
    <property type="entry name" value="ZipA_FtsZ-bd_C"/>
</dbReference>
<keyword evidence="2" id="KW-0812">Transmembrane</keyword>
<evidence type="ECO:0000313" key="5">
    <source>
        <dbReference type="EMBL" id="ACB34778.1"/>
    </source>
</evidence>
<dbReference type="OrthoDB" id="8521018at2"/>
<name>B1Y6E2_LEPCP</name>
<dbReference type="RefSeq" id="WP_012347534.1">
    <property type="nucleotide sequence ID" value="NC_010524.1"/>
</dbReference>
<comment type="function">
    <text evidence="1">Essential cell division protein that stabilizes the FtsZ protofilaments by cross-linking them and that serves as a cytoplasmic membrane anchor for the Z ring. Also required for the recruitment to the septal ring of downstream cell division proteins.</text>
</comment>
<feature type="domain" description="ZipA C-terminal FtsZ-binding" evidence="4">
    <location>
        <begin position="219"/>
        <end position="346"/>
    </location>
</feature>
<dbReference type="InterPro" id="IPR036765">
    <property type="entry name" value="ZipA_FtsZ-bd_C_sf"/>
</dbReference>
<keyword evidence="1" id="KW-0131">Cell cycle</keyword>
<keyword evidence="2" id="KW-1003">Cell membrane</keyword>
<feature type="region of interest" description="Disordered" evidence="3">
    <location>
        <begin position="31"/>
        <end position="60"/>
    </location>
</feature>
<dbReference type="SMART" id="SM00771">
    <property type="entry name" value="ZipA_C"/>
    <property type="match status" value="1"/>
</dbReference>
<evidence type="ECO:0000256" key="3">
    <source>
        <dbReference type="SAM" id="MobiDB-lite"/>
    </source>
</evidence>
<sequence precursor="true">MNSLQLWLAVLGGVVLAALLAHSAWQTRRAGGVRRSSPAPAQPHQPPREPSFDDPMAPAGEADGIAARMAADSGSGVPGESQRIDPVIHLPVRRPIYSPRVDALIDGIANLALEGNVSGETVLLHLPPSRRAGGKPFTIEGRHSLTGEWELPVLNTWYSELQAGVQLANRLGPINEIEFSEFVQIVQAFADAVGATPDFPDMLDVVARGRELDTFASAHDAQLAMRLRSRGAAWPVAVVAVHAARHGFVHGVTAGRLVLPASIDGAPPMLALQFDPQAAMADDPKDAQVSELTLMFDVPQTPAYEEPFNAWCAAGQALAITLDAQVFDDQGQLLQPAAFPQIAEELATLYAKLAERDLAAGTLAARRLFS</sequence>
<dbReference type="GO" id="GO:0090529">
    <property type="term" value="P:cell septum assembly"/>
    <property type="evidence" value="ECO:0007669"/>
    <property type="project" value="InterPro"/>
</dbReference>
<dbReference type="Pfam" id="PF04354">
    <property type="entry name" value="ZipA_C"/>
    <property type="match status" value="1"/>
</dbReference>
<keyword evidence="2" id="KW-0997">Cell inner membrane</keyword>
<dbReference type="STRING" id="395495.Lcho_2513"/>
<protein>
    <recommendedName>
        <fullName evidence="1">Cell division protein ZipA</fullName>
    </recommendedName>
</protein>
<gene>
    <name evidence="5" type="ordered locus">Lcho_2513</name>
</gene>
<reference evidence="5 6" key="1">
    <citation type="submission" date="2008-03" db="EMBL/GenBank/DDBJ databases">
        <title>Complete sequence of Leptothrix cholodnii SP-6.</title>
        <authorList>
            <consortium name="US DOE Joint Genome Institute"/>
            <person name="Copeland A."/>
            <person name="Lucas S."/>
            <person name="Lapidus A."/>
            <person name="Glavina del Rio T."/>
            <person name="Dalin E."/>
            <person name="Tice H."/>
            <person name="Bruce D."/>
            <person name="Goodwin L."/>
            <person name="Pitluck S."/>
            <person name="Chertkov O."/>
            <person name="Brettin T."/>
            <person name="Detter J.C."/>
            <person name="Han C."/>
            <person name="Kuske C.R."/>
            <person name="Schmutz J."/>
            <person name="Larimer F."/>
            <person name="Land M."/>
            <person name="Hauser L."/>
            <person name="Kyrpides N."/>
            <person name="Lykidis A."/>
            <person name="Emerson D."/>
            <person name="Richardson P."/>
        </authorList>
    </citation>
    <scope>NUCLEOTIDE SEQUENCE [LARGE SCALE GENOMIC DNA]</scope>
    <source>
        <strain evidence="6">ATCC 51168 / LMG 8142 / SP-6</strain>
    </source>
</reference>
<comment type="subcellular location">
    <subcellularLocation>
        <location evidence="2">Cell inner membrane</location>
        <topology evidence="2">Single-pass type I membrane protein</topology>
    </subcellularLocation>
</comment>
<dbReference type="AlphaFoldDB" id="B1Y6E2"/>
<dbReference type="SUPFAM" id="SSF64383">
    <property type="entry name" value="Cell-division protein ZipA, C-terminal domain"/>
    <property type="match status" value="1"/>
</dbReference>
<proteinExistence type="inferred from homology"/>
<dbReference type="Proteomes" id="UP000001693">
    <property type="component" value="Chromosome"/>
</dbReference>
<keyword evidence="6" id="KW-1185">Reference proteome</keyword>
<dbReference type="EMBL" id="CP001013">
    <property type="protein sequence ID" value="ACB34778.1"/>
    <property type="molecule type" value="Genomic_DNA"/>
</dbReference>
<organism evidence="5 6">
    <name type="scientific">Leptothrix cholodnii (strain ATCC 51168 / LMG 8142 / SP-6)</name>
    <name type="common">Leptothrix discophora (strain SP-6)</name>
    <dbReference type="NCBI Taxonomy" id="395495"/>
    <lineage>
        <taxon>Bacteria</taxon>
        <taxon>Pseudomonadati</taxon>
        <taxon>Pseudomonadota</taxon>
        <taxon>Betaproteobacteria</taxon>
        <taxon>Burkholderiales</taxon>
        <taxon>Sphaerotilaceae</taxon>
        <taxon>Leptothrix</taxon>
    </lineage>
</organism>
<comment type="similarity">
    <text evidence="1">Belongs to the ZipA family.</text>
</comment>
<keyword evidence="2" id="KW-0472">Membrane</keyword>
<dbReference type="KEGG" id="lch:Lcho_2513"/>
<dbReference type="GO" id="GO:0005886">
    <property type="term" value="C:plasma membrane"/>
    <property type="evidence" value="ECO:0007669"/>
    <property type="project" value="UniProtKB-SubCell"/>
</dbReference>
<dbReference type="eggNOG" id="COG3115">
    <property type="taxonomic scope" value="Bacteria"/>
</dbReference>
<evidence type="ECO:0000313" key="6">
    <source>
        <dbReference type="Proteomes" id="UP000001693"/>
    </source>
</evidence>
<keyword evidence="1" id="KW-0132">Cell division</keyword>
<dbReference type="Gene3D" id="3.30.1400.10">
    <property type="entry name" value="ZipA, C-terminal FtsZ-binding domain"/>
    <property type="match status" value="1"/>
</dbReference>
<accession>B1Y6E2</accession>
<dbReference type="HOGENOM" id="CLU_040030_0_0_4"/>
<evidence type="ECO:0000256" key="1">
    <source>
        <dbReference type="RuleBase" id="RU003612"/>
    </source>
</evidence>
<evidence type="ECO:0000259" key="4">
    <source>
        <dbReference type="SMART" id="SM00771"/>
    </source>
</evidence>